<comment type="similarity">
    <text evidence="2">Belongs to the Nudix hydrolase family.</text>
</comment>
<dbReference type="Pfam" id="PF00293">
    <property type="entry name" value="NUDIX"/>
    <property type="match status" value="1"/>
</dbReference>
<comment type="caution">
    <text evidence="13">The sequence shown here is derived from an EMBL/GenBank/DDBJ whole genome shotgun (WGS) entry which is preliminary data.</text>
</comment>
<dbReference type="EMBL" id="BNAR01000027">
    <property type="protein sequence ID" value="GHH61967.1"/>
    <property type="molecule type" value="Genomic_DNA"/>
</dbReference>
<dbReference type="PROSITE" id="PS51462">
    <property type="entry name" value="NUDIX"/>
    <property type="match status" value="1"/>
</dbReference>
<keyword evidence="8" id="KW-0460">Magnesium</keyword>
<evidence type="ECO:0000256" key="1">
    <source>
        <dbReference type="ARBA" id="ARBA00001946"/>
    </source>
</evidence>
<reference evidence="14" key="1">
    <citation type="journal article" date="2019" name="Int. J. Syst. Evol. Microbiol.">
        <title>The Global Catalogue of Microorganisms (GCM) 10K type strain sequencing project: providing services to taxonomists for standard genome sequencing and annotation.</title>
        <authorList>
            <consortium name="The Broad Institute Genomics Platform"/>
            <consortium name="The Broad Institute Genome Sequencing Center for Infectious Disease"/>
            <person name="Wu L."/>
            <person name="Ma J."/>
        </authorList>
    </citation>
    <scope>NUCLEOTIDE SEQUENCE [LARGE SCALE GENOMIC DNA]</scope>
    <source>
        <strain evidence="14">CGMCC 4.7367</strain>
    </source>
</reference>
<dbReference type="InterPro" id="IPR015797">
    <property type="entry name" value="NUDIX_hydrolase-like_dom_sf"/>
</dbReference>
<evidence type="ECO:0000256" key="5">
    <source>
        <dbReference type="ARBA" id="ARBA00022723"/>
    </source>
</evidence>
<evidence type="ECO:0000256" key="8">
    <source>
        <dbReference type="ARBA" id="ARBA00022842"/>
    </source>
</evidence>
<dbReference type="RefSeq" id="WP_229905628.1">
    <property type="nucleotide sequence ID" value="NZ_BNAR01000027.1"/>
</dbReference>
<evidence type="ECO:0000256" key="2">
    <source>
        <dbReference type="ARBA" id="ARBA00005582"/>
    </source>
</evidence>
<dbReference type="InterPro" id="IPR000086">
    <property type="entry name" value="NUDIX_hydrolase_dom"/>
</dbReference>
<protein>
    <recommendedName>
        <fullName evidence="11">8-oxo-dGTP diphosphatase</fullName>
        <ecNumber evidence="11">3.6.1.55</ecNumber>
    </recommendedName>
</protein>
<feature type="domain" description="Nudix hydrolase" evidence="12">
    <location>
        <begin position="131"/>
        <end position="256"/>
    </location>
</feature>
<evidence type="ECO:0000256" key="4">
    <source>
        <dbReference type="ARBA" id="ARBA00022705"/>
    </source>
</evidence>
<evidence type="ECO:0000313" key="13">
    <source>
        <dbReference type="EMBL" id="GHH61967.1"/>
    </source>
</evidence>
<evidence type="ECO:0000256" key="7">
    <source>
        <dbReference type="ARBA" id="ARBA00022801"/>
    </source>
</evidence>
<comment type="cofactor">
    <cofactor evidence="1">
        <name>Mg(2+)</name>
        <dbReference type="ChEBI" id="CHEBI:18420"/>
    </cofactor>
</comment>
<dbReference type="Gene3D" id="3.90.79.10">
    <property type="entry name" value="Nucleoside Triphosphate Pyrophosphohydrolase"/>
    <property type="match status" value="1"/>
</dbReference>
<keyword evidence="6" id="KW-0227">DNA damage</keyword>
<keyword evidence="9" id="KW-0234">DNA repair</keyword>
<dbReference type="PANTHER" id="PTHR47707">
    <property type="entry name" value="8-OXO-DGTP DIPHOSPHATASE"/>
    <property type="match status" value="1"/>
</dbReference>
<organism evidence="13 14">
    <name type="scientific">Lentzea cavernae</name>
    <dbReference type="NCBI Taxonomy" id="2020703"/>
    <lineage>
        <taxon>Bacteria</taxon>
        <taxon>Bacillati</taxon>
        <taxon>Actinomycetota</taxon>
        <taxon>Actinomycetes</taxon>
        <taxon>Pseudonocardiales</taxon>
        <taxon>Pseudonocardiaceae</taxon>
        <taxon>Lentzea</taxon>
    </lineage>
</organism>
<dbReference type="PANTHER" id="PTHR47707:SF1">
    <property type="entry name" value="NUDIX HYDROLASE FAMILY PROTEIN"/>
    <property type="match status" value="1"/>
</dbReference>
<comment type="catalytic activity">
    <reaction evidence="10">
        <text>8-oxo-dGTP + H2O = 8-oxo-dGMP + diphosphate + H(+)</text>
        <dbReference type="Rhea" id="RHEA:31575"/>
        <dbReference type="ChEBI" id="CHEBI:15377"/>
        <dbReference type="ChEBI" id="CHEBI:15378"/>
        <dbReference type="ChEBI" id="CHEBI:33019"/>
        <dbReference type="ChEBI" id="CHEBI:63224"/>
        <dbReference type="ChEBI" id="CHEBI:77896"/>
        <dbReference type="EC" id="3.6.1.55"/>
    </reaction>
</comment>
<evidence type="ECO:0000256" key="11">
    <source>
        <dbReference type="ARBA" id="ARBA00038905"/>
    </source>
</evidence>
<evidence type="ECO:0000259" key="12">
    <source>
        <dbReference type="PROSITE" id="PS51462"/>
    </source>
</evidence>
<dbReference type="EC" id="3.6.1.55" evidence="11"/>
<keyword evidence="7" id="KW-0378">Hydrolase</keyword>
<dbReference type="CDD" id="cd03425">
    <property type="entry name" value="NUDIX_MutT_NudA_like"/>
    <property type="match status" value="1"/>
</dbReference>
<accession>A0ABQ3MX84</accession>
<evidence type="ECO:0000313" key="14">
    <source>
        <dbReference type="Proteomes" id="UP000605568"/>
    </source>
</evidence>
<sequence length="257" mass="27043">MPELRASALVDAPVAVVAGALLDTSLITGSGVRVPGSLLCLGDELTGPFGVRLTVTRADLSGVSAAGGFLELHTDLVVTGAGTMVVDRVAWTSVRGVVGRFADMTVGRGTALRVLEKRSALLARRCAELRAARVVVGAAIVRDGRLLAQQRSFPESHAGQWELPGGRVEPGEKPEDALVRECVEELGVPVVVGARVGPDVPLKRDLVLRIFSAELAGGEPEALEHNAVRWLTADELPGLPWLPADRVLVPALQQLLT</sequence>
<name>A0ABQ3MX84_9PSEU</name>
<evidence type="ECO:0000256" key="10">
    <source>
        <dbReference type="ARBA" id="ARBA00035861"/>
    </source>
</evidence>
<dbReference type="InterPro" id="IPR020476">
    <property type="entry name" value="Nudix_hydrolase"/>
</dbReference>
<dbReference type="SUPFAM" id="SSF55811">
    <property type="entry name" value="Nudix"/>
    <property type="match status" value="1"/>
</dbReference>
<dbReference type="InterPro" id="IPR047127">
    <property type="entry name" value="MutT-like"/>
</dbReference>
<keyword evidence="5" id="KW-0479">Metal-binding</keyword>
<dbReference type="PRINTS" id="PR00502">
    <property type="entry name" value="NUDIXFAMILY"/>
</dbReference>
<proteinExistence type="inferred from homology"/>
<evidence type="ECO:0000256" key="6">
    <source>
        <dbReference type="ARBA" id="ARBA00022763"/>
    </source>
</evidence>
<dbReference type="Proteomes" id="UP000605568">
    <property type="component" value="Unassembled WGS sequence"/>
</dbReference>
<gene>
    <name evidence="13" type="ORF">GCM10017774_89050</name>
</gene>
<keyword evidence="4" id="KW-0235">DNA replication</keyword>
<evidence type="ECO:0000256" key="3">
    <source>
        <dbReference type="ARBA" id="ARBA00022457"/>
    </source>
</evidence>
<evidence type="ECO:0000256" key="9">
    <source>
        <dbReference type="ARBA" id="ARBA00023204"/>
    </source>
</evidence>
<keyword evidence="3" id="KW-0515">Mutator protein</keyword>
<keyword evidence="14" id="KW-1185">Reference proteome</keyword>